<dbReference type="PRINTS" id="PR00368">
    <property type="entry name" value="FADPNR"/>
</dbReference>
<dbReference type="OMA" id="CTHFNLW"/>
<dbReference type="Pfam" id="PF00743">
    <property type="entry name" value="FMO-like"/>
    <property type="match status" value="2"/>
</dbReference>
<protein>
    <recommendedName>
        <fullName evidence="9">Dimethylaniline monooxygenase</fullName>
    </recommendedName>
</protein>
<dbReference type="GO" id="GO:0050660">
    <property type="term" value="F:flavin adenine dinucleotide binding"/>
    <property type="evidence" value="ECO:0007669"/>
    <property type="project" value="InterPro"/>
</dbReference>
<dbReference type="AlphaFoldDB" id="A0A1B8AEJ2"/>
<evidence type="ECO:0000256" key="4">
    <source>
        <dbReference type="ARBA" id="ARBA00022857"/>
    </source>
</evidence>
<comment type="caution">
    <text evidence="7">The sequence shown here is derived from an EMBL/GenBank/DDBJ whole genome shotgun (WGS) entry which is preliminary data.</text>
</comment>
<evidence type="ECO:0008006" key="9">
    <source>
        <dbReference type="Google" id="ProtNLM"/>
    </source>
</evidence>
<keyword evidence="6" id="KW-1133">Transmembrane helix</keyword>
<evidence type="ECO:0000256" key="6">
    <source>
        <dbReference type="SAM" id="Phobius"/>
    </source>
</evidence>
<evidence type="ECO:0000313" key="8">
    <source>
        <dbReference type="Proteomes" id="UP000091967"/>
    </source>
</evidence>
<evidence type="ECO:0000256" key="1">
    <source>
        <dbReference type="ARBA" id="ARBA00009183"/>
    </source>
</evidence>
<keyword evidence="3" id="KW-0274">FAD</keyword>
<accession>A0A1B8AEJ2</accession>
<reference evidence="7 8" key="1">
    <citation type="submission" date="2016-06" db="EMBL/GenBank/DDBJ databases">
        <title>Living apart together: crosstalk between the core and supernumerary genomes in a fungal plant pathogen.</title>
        <authorList>
            <person name="Vanheule A."/>
            <person name="Audenaert K."/>
            <person name="Warris S."/>
            <person name="Van De Geest H."/>
            <person name="Schijlen E."/>
            <person name="Hofte M."/>
            <person name="De Saeger S."/>
            <person name="Haesaert G."/>
            <person name="Waalwijk C."/>
            <person name="Van Der Lee T."/>
        </authorList>
    </citation>
    <scope>NUCLEOTIDE SEQUENCE [LARGE SCALE GENOMIC DNA]</scope>
    <source>
        <strain evidence="7 8">2516</strain>
    </source>
</reference>
<dbReference type="PANTHER" id="PTHR23023">
    <property type="entry name" value="DIMETHYLANILINE MONOOXYGENASE"/>
    <property type="match status" value="1"/>
</dbReference>
<organism evidence="7 8">
    <name type="scientific">Fusarium poae</name>
    <dbReference type="NCBI Taxonomy" id="36050"/>
    <lineage>
        <taxon>Eukaryota</taxon>
        <taxon>Fungi</taxon>
        <taxon>Dikarya</taxon>
        <taxon>Ascomycota</taxon>
        <taxon>Pezizomycotina</taxon>
        <taxon>Sordariomycetes</taxon>
        <taxon>Hypocreomycetidae</taxon>
        <taxon>Hypocreales</taxon>
        <taxon>Nectriaceae</taxon>
        <taxon>Fusarium</taxon>
    </lineage>
</organism>
<dbReference type="SUPFAM" id="SSF51905">
    <property type="entry name" value="FAD/NAD(P)-binding domain"/>
    <property type="match status" value="1"/>
</dbReference>
<keyword evidence="4" id="KW-0521">NADP</keyword>
<feature type="transmembrane region" description="Helical" evidence="6">
    <location>
        <begin position="504"/>
        <end position="525"/>
    </location>
</feature>
<evidence type="ECO:0000256" key="2">
    <source>
        <dbReference type="ARBA" id="ARBA00022630"/>
    </source>
</evidence>
<dbReference type="InterPro" id="IPR020946">
    <property type="entry name" value="Flavin_mOase-like"/>
</dbReference>
<sequence length="595" mass="67601">MRVAVIGGGPSGLVTLKYLLRAHLSLGCDPIEARLFELDGTIGGAFATRVYEDAELVSSKQLTAFSDFRCRQEKDFLSATDYLQYLKDYCSHFDLWPHINLGVEVRRVTSPSPSVYTLFCAGKDEKLFTWDCDAVAVCSGLHREPNLPLIPGLDHVPEVIHSSNFKMKSQFGTNKTVMIIGSGETGADMAYLAVNSPTKQVLMCHKDGFHFAPKRNPGPVLFPIFGRKPDPDKPGIPIDVSRANLFDTTYVHPMLRKSMVLWDYYNYYIKSLLWICSGTTFGMDQWIGEISKTRHHPSKIFFNKSMKVCPYLILPYRPKQPGPKLWIYALRSAIVQTPIPDTNGRQVDLAPLPRSINEDGIVEFFDNGKPEYERLKCQVIRPDMIILCTGYKQTFPFLRVLLGEHKHPSSFLRGIWEESRPELGFIGFMRPSLGAIPPLAEMQAQLWVLNLVSPYRVGQLRAEDEEHYRLHTKSTDRVTYGVDHESYAYQLALDMNSAPGFTDILQRASVINLSTTFRLVVIWVFGAHFNTKFRLIGPWAWEGAEELLVSNEFWQTITRRPILFGHVLVSLVPMAIFGPLSMLYYMFYSVLGFLN</sequence>
<evidence type="ECO:0000256" key="5">
    <source>
        <dbReference type="ARBA" id="ARBA00023002"/>
    </source>
</evidence>
<dbReference type="GO" id="GO:0050661">
    <property type="term" value="F:NADP binding"/>
    <property type="evidence" value="ECO:0007669"/>
    <property type="project" value="InterPro"/>
</dbReference>
<dbReference type="GO" id="GO:0004499">
    <property type="term" value="F:N,N-dimethylaniline monooxygenase activity"/>
    <property type="evidence" value="ECO:0007669"/>
    <property type="project" value="InterPro"/>
</dbReference>
<dbReference type="InterPro" id="IPR036188">
    <property type="entry name" value="FAD/NAD-bd_sf"/>
</dbReference>
<evidence type="ECO:0000256" key="3">
    <source>
        <dbReference type="ARBA" id="ARBA00022827"/>
    </source>
</evidence>
<name>A0A1B8AEJ2_FUSPO</name>
<dbReference type="Gene3D" id="3.50.50.60">
    <property type="entry name" value="FAD/NAD(P)-binding domain"/>
    <property type="match status" value="1"/>
</dbReference>
<keyword evidence="5" id="KW-0560">Oxidoreductase</keyword>
<keyword evidence="8" id="KW-1185">Reference proteome</keyword>
<evidence type="ECO:0000313" key="7">
    <source>
        <dbReference type="EMBL" id="OBS18901.1"/>
    </source>
</evidence>
<dbReference type="EMBL" id="LYXU01000004">
    <property type="protein sequence ID" value="OBS18901.1"/>
    <property type="molecule type" value="Genomic_DNA"/>
</dbReference>
<dbReference type="InterPro" id="IPR050346">
    <property type="entry name" value="FMO-like"/>
</dbReference>
<keyword evidence="6" id="KW-0472">Membrane</keyword>
<dbReference type="PIRSF" id="PIRSF000332">
    <property type="entry name" value="FMO"/>
    <property type="match status" value="1"/>
</dbReference>
<keyword evidence="2" id="KW-0285">Flavoprotein</keyword>
<comment type="similarity">
    <text evidence="1">Belongs to the FMO family.</text>
</comment>
<dbReference type="InterPro" id="IPR000960">
    <property type="entry name" value="Flavin_mOase"/>
</dbReference>
<keyword evidence="6" id="KW-0812">Transmembrane</keyword>
<gene>
    <name evidence="7" type="ORF">FPOA_10627</name>
</gene>
<dbReference type="Proteomes" id="UP000091967">
    <property type="component" value="Unassembled WGS sequence"/>
</dbReference>
<proteinExistence type="inferred from homology"/>
<feature type="transmembrane region" description="Helical" evidence="6">
    <location>
        <begin position="563"/>
        <end position="587"/>
    </location>
</feature>